<proteinExistence type="predicted"/>
<evidence type="ECO:0000256" key="1">
    <source>
        <dbReference type="SAM" id="MobiDB-lite"/>
    </source>
</evidence>
<feature type="compositionally biased region" description="Low complexity" evidence="1">
    <location>
        <begin position="50"/>
        <end position="63"/>
    </location>
</feature>
<dbReference type="EnsemblPlants" id="Pp3c23_7040V3.1">
    <property type="protein sequence ID" value="PAC:32950051.CDS.1"/>
    <property type="gene ID" value="Pp3c23_7040"/>
</dbReference>
<dbReference type="InParanoid" id="A0A2K1IIC0"/>
<reference evidence="2 4" key="1">
    <citation type="journal article" date="2008" name="Science">
        <title>The Physcomitrella genome reveals evolutionary insights into the conquest of land by plants.</title>
        <authorList>
            <person name="Rensing S."/>
            <person name="Lang D."/>
            <person name="Zimmer A."/>
            <person name="Terry A."/>
            <person name="Salamov A."/>
            <person name="Shapiro H."/>
            <person name="Nishiyama T."/>
            <person name="Perroud P.-F."/>
            <person name="Lindquist E."/>
            <person name="Kamisugi Y."/>
            <person name="Tanahashi T."/>
            <person name="Sakakibara K."/>
            <person name="Fujita T."/>
            <person name="Oishi K."/>
            <person name="Shin-I T."/>
            <person name="Kuroki Y."/>
            <person name="Toyoda A."/>
            <person name="Suzuki Y."/>
            <person name="Hashimoto A."/>
            <person name="Yamaguchi K."/>
            <person name="Sugano A."/>
            <person name="Kohara Y."/>
            <person name="Fujiyama A."/>
            <person name="Anterola A."/>
            <person name="Aoki S."/>
            <person name="Ashton N."/>
            <person name="Barbazuk W.B."/>
            <person name="Barker E."/>
            <person name="Bennetzen J."/>
            <person name="Bezanilla M."/>
            <person name="Blankenship R."/>
            <person name="Cho S.H."/>
            <person name="Dutcher S."/>
            <person name="Estelle M."/>
            <person name="Fawcett J.A."/>
            <person name="Gundlach H."/>
            <person name="Hanada K."/>
            <person name="Heyl A."/>
            <person name="Hicks K.A."/>
            <person name="Hugh J."/>
            <person name="Lohr M."/>
            <person name="Mayer K."/>
            <person name="Melkozernov A."/>
            <person name="Murata T."/>
            <person name="Nelson D."/>
            <person name="Pils B."/>
            <person name="Prigge M."/>
            <person name="Reiss B."/>
            <person name="Renner T."/>
            <person name="Rombauts S."/>
            <person name="Rushton P."/>
            <person name="Sanderfoot A."/>
            <person name="Schween G."/>
            <person name="Shiu S.-H."/>
            <person name="Stueber K."/>
            <person name="Theodoulou F.L."/>
            <person name="Tu H."/>
            <person name="Van de Peer Y."/>
            <person name="Verrier P.J."/>
            <person name="Waters E."/>
            <person name="Wood A."/>
            <person name="Yang L."/>
            <person name="Cove D."/>
            <person name="Cuming A."/>
            <person name="Hasebe M."/>
            <person name="Lucas S."/>
            <person name="Mishler D.B."/>
            <person name="Reski R."/>
            <person name="Grigoriev I."/>
            <person name="Quatrano R.S."/>
            <person name="Boore J.L."/>
        </authorList>
    </citation>
    <scope>NUCLEOTIDE SEQUENCE [LARGE SCALE GENOMIC DNA]</scope>
    <source>
        <strain evidence="3 4">cv. Gransden 2004</strain>
    </source>
</reference>
<name>A0A2K1IIC0_PHYPA</name>
<reference evidence="2 4" key="2">
    <citation type="journal article" date="2018" name="Plant J.">
        <title>The Physcomitrella patens chromosome-scale assembly reveals moss genome structure and evolution.</title>
        <authorList>
            <person name="Lang D."/>
            <person name="Ullrich K.K."/>
            <person name="Murat F."/>
            <person name="Fuchs J."/>
            <person name="Jenkins J."/>
            <person name="Haas F.B."/>
            <person name="Piednoel M."/>
            <person name="Gundlach H."/>
            <person name="Van Bel M."/>
            <person name="Meyberg R."/>
            <person name="Vives C."/>
            <person name="Morata J."/>
            <person name="Symeonidi A."/>
            <person name="Hiss M."/>
            <person name="Muchero W."/>
            <person name="Kamisugi Y."/>
            <person name="Saleh O."/>
            <person name="Blanc G."/>
            <person name="Decker E.L."/>
            <person name="van Gessel N."/>
            <person name="Grimwood J."/>
            <person name="Hayes R.D."/>
            <person name="Graham S.W."/>
            <person name="Gunter L.E."/>
            <person name="McDaniel S.F."/>
            <person name="Hoernstein S.N.W."/>
            <person name="Larsson A."/>
            <person name="Li F.W."/>
            <person name="Perroud P.F."/>
            <person name="Phillips J."/>
            <person name="Ranjan P."/>
            <person name="Rokshar D.S."/>
            <person name="Rothfels C.J."/>
            <person name="Schneider L."/>
            <person name="Shu S."/>
            <person name="Stevenson D.W."/>
            <person name="Thummler F."/>
            <person name="Tillich M."/>
            <person name="Villarreal Aguilar J.C."/>
            <person name="Widiez T."/>
            <person name="Wong G.K."/>
            <person name="Wymore A."/>
            <person name="Zhang Y."/>
            <person name="Zimmer A.D."/>
            <person name="Quatrano R.S."/>
            <person name="Mayer K.F.X."/>
            <person name="Goodstein D."/>
            <person name="Casacuberta J.M."/>
            <person name="Vandepoele K."/>
            <person name="Reski R."/>
            <person name="Cuming A.C."/>
            <person name="Tuskan G.A."/>
            <person name="Maumus F."/>
            <person name="Salse J."/>
            <person name="Schmutz J."/>
            <person name="Rensing S.A."/>
        </authorList>
    </citation>
    <scope>NUCLEOTIDE SEQUENCE [LARGE SCALE GENOMIC DNA]</scope>
    <source>
        <strain evidence="3 4">cv. Gransden 2004</strain>
    </source>
</reference>
<dbReference type="EMBL" id="ABEU02000023">
    <property type="protein sequence ID" value="PNR29018.1"/>
    <property type="molecule type" value="Genomic_DNA"/>
</dbReference>
<organism evidence="2">
    <name type="scientific">Physcomitrium patens</name>
    <name type="common">Spreading-leaved earth moss</name>
    <name type="synonym">Physcomitrella patens</name>
    <dbReference type="NCBI Taxonomy" id="3218"/>
    <lineage>
        <taxon>Eukaryota</taxon>
        <taxon>Viridiplantae</taxon>
        <taxon>Streptophyta</taxon>
        <taxon>Embryophyta</taxon>
        <taxon>Bryophyta</taxon>
        <taxon>Bryophytina</taxon>
        <taxon>Bryopsida</taxon>
        <taxon>Funariidae</taxon>
        <taxon>Funariales</taxon>
        <taxon>Funariaceae</taxon>
        <taxon>Physcomitrium</taxon>
    </lineage>
</organism>
<dbReference type="PaxDb" id="3218-PP1S10_308V6.1"/>
<protein>
    <submittedName>
        <fullName evidence="2 3">Uncharacterized protein</fullName>
    </submittedName>
</protein>
<feature type="region of interest" description="Disordered" evidence="1">
    <location>
        <begin position="134"/>
        <end position="167"/>
    </location>
</feature>
<dbReference type="Proteomes" id="UP000006727">
    <property type="component" value="Chromosome 23"/>
</dbReference>
<evidence type="ECO:0000313" key="4">
    <source>
        <dbReference type="Proteomes" id="UP000006727"/>
    </source>
</evidence>
<feature type="region of interest" description="Disordered" evidence="1">
    <location>
        <begin position="201"/>
        <end position="220"/>
    </location>
</feature>
<feature type="region of interest" description="Disordered" evidence="1">
    <location>
        <begin position="1"/>
        <end position="65"/>
    </location>
</feature>
<dbReference type="Gramene" id="Pp3c23_7040V3.2">
    <property type="protein sequence ID" value="PAC:32950052.CDS.1"/>
    <property type="gene ID" value="Pp3c23_7040"/>
</dbReference>
<evidence type="ECO:0000313" key="2">
    <source>
        <dbReference type="EMBL" id="PNR29018.1"/>
    </source>
</evidence>
<gene>
    <name evidence="2" type="ORF">PHYPA_027710</name>
</gene>
<dbReference type="AlphaFoldDB" id="A0A2K1IIC0"/>
<evidence type="ECO:0000313" key="3">
    <source>
        <dbReference type="EnsemblPlants" id="PAC:32950051.CDS.1"/>
    </source>
</evidence>
<sequence>MGSKCDISYMSPVSKWEPPSRRRSAEFCTSHLRPAPGDRTSRGLKSMDLSQVPSSGSPKSSGQHIGGRIMKLLKLRKKSSSKTSITVLSQESLEPSLHTFRFQDQIGIKGFAAVEDVMERYHYDSDEHSGSYVASGHCDRPGPNSCSTSGRSSASAQSFGSSNVSRPVTPRANSILAGHGQSSAALMANILISISHMDEEDEHSCGLRPPTAEGPHESAWHQPRDEIYAESPRGKHLSSKLNSGRSTLSGRFNPKAGGCIIDQHLTSPGPSRRFGKLDLTKIVG</sequence>
<reference evidence="3" key="3">
    <citation type="submission" date="2020-12" db="UniProtKB">
        <authorList>
            <consortium name="EnsemblPlants"/>
        </authorList>
    </citation>
    <scope>IDENTIFICATION</scope>
</reference>
<dbReference type="Gramene" id="Pp3c23_7040V3.1">
    <property type="protein sequence ID" value="PAC:32950051.CDS.1"/>
    <property type="gene ID" value="Pp3c23_7040"/>
</dbReference>
<feature type="compositionally biased region" description="Low complexity" evidence="1">
    <location>
        <begin position="145"/>
        <end position="165"/>
    </location>
</feature>
<accession>A0A2K1IIC0</accession>
<keyword evidence="4" id="KW-1185">Reference proteome</keyword>
<dbReference type="EnsemblPlants" id="Pp3c23_7040V3.2">
    <property type="protein sequence ID" value="PAC:32950052.CDS.1"/>
    <property type="gene ID" value="Pp3c23_7040"/>
</dbReference>